<keyword evidence="2" id="KW-0812">Transmembrane</keyword>
<feature type="region of interest" description="Disordered" evidence="1">
    <location>
        <begin position="347"/>
        <end position="382"/>
    </location>
</feature>
<dbReference type="GO" id="GO:0005524">
    <property type="term" value="F:ATP binding"/>
    <property type="evidence" value="ECO:0007669"/>
    <property type="project" value="InterPro"/>
</dbReference>
<dbReference type="SUPFAM" id="SSF52058">
    <property type="entry name" value="L domain-like"/>
    <property type="match status" value="1"/>
</dbReference>
<evidence type="ECO:0000256" key="1">
    <source>
        <dbReference type="SAM" id="MobiDB-lite"/>
    </source>
</evidence>
<evidence type="ECO:0000313" key="5">
    <source>
        <dbReference type="EMBL" id="KAF0713305.1"/>
    </source>
</evidence>
<dbReference type="InterPro" id="IPR020635">
    <property type="entry name" value="Tyr_kinase_cat_dom"/>
</dbReference>
<keyword evidence="3" id="KW-0732">Signal</keyword>
<dbReference type="AlphaFoldDB" id="A0A485KFV5"/>
<keyword evidence="7" id="KW-1185">Reference proteome</keyword>
<dbReference type="SUPFAM" id="SSF56112">
    <property type="entry name" value="Protein kinase-like (PK-like)"/>
    <property type="match status" value="1"/>
</dbReference>
<reference evidence="6 7" key="1">
    <citation type="submission" date="2019-03" db="EMBL/GenBank/DDBJ databases">
        <authorList>
            <person name="Gaulin E."/>
            <person name="Dumas B."/>
        </authorList>
    </citation>
    <scope>NUCLEOTIDE SEQUENCE [LARGE SCALE GENOMIC DNA]</scope>
    <source>
        <strain evidence="6">CBS 568.67</strain>
    </source>
</reference>
<evidence type="ECO:0000256" key="2">
    <source>
        <dbReference type="SAM" id="Phobius"/>
    </source>
</evidence>
<evidence type="ECO:0000313" key="7">
    <source>
        <dbReference type="Proteomes" id="UP000332933"/>
    </source>
</evidence>
<protein>
    <submittedName>
        <fullName evidence="6">Aste57867_4413 protein</fullName>
    </submittedName>
</protein>
<dbReference type="InterPro" id="IPR032675">
    <property type="entry name" value="LRR_dom_sf"/>
</dbReference>
<evidence type="ECO:0000313" key="6">
    <source>
        <dbReference type="EMBL" id="VFT81524.1"/>
    </source>
</evidence>
<feature type="transmembrane region" description="Helical" evidence="2">
    <location>
        <begin position="317"/>
        <end position="339"/>
    </location>
</feature>
<dbReference type="InterPro" id="IPR000719">
    <property type="entry name" value="Prot_kinase_dom"/>
</dbReference>
<name>A0A485KFV5_9STRA</name>
<reference evidence="5" key="2">
    <citation type="submission" date="2019-06" db="EMBL/GenBank/DDBJ databases">
        <title>Genomics analysis of Aphanomyces spp. identifies a new class of oomycete effector associated with host adaptation.</title>
        <authorList>
            <person name="Gaulin E."/>
        </authorList>
    </citation>
    <scope>NUCLEOTIDE SEQUENCE</scope>
    <source>
        <strain evidence="5">CBS 578.67</strain>
    </source>
</reference>
<dbReference type="EMBL" id="VJMH01001076">
    <property type="protein sequence ID" value="KAF0713305.1"/>
    <property type="molecule type" value="Genomic_DNA"/>
</dbReference>
<feature type="domain" description="Protein kinase" evidence="4">
    <location>
        <begin position="445"/>
        <end position="686"/>
    </location>
</feature>
<keyword evidence="2" id="KW-0472">Membrane</keyword>
<dbReference type="PANTHER" id="PTHR44329">
    <property type="entry name" value="SERINE/THREONINE-PROTEIN KINASE TNNI3K-RELATED"/>
    <property type="match status" value="1"/>
</dbReference>
<dbReference type="GO" id="GO:0004713">
    <property type="term" value="F:protein tyrosine kinase activity"/>
    <property type="evidence" value="ECO:0007669"/>
    <property type="project" value="InterPro"/>
</dbReference>
<accession>A0A485KFV5</accession>
<dbReference type="Pfam" id="PF07714">
    <property type="entry name" value="PK_Tyr_Ser-Thr"/>
    <property type="match status" value="1"/>
</dbReference>
<sequence>MLRSCLAAFALLATSLAQVQLDCQNQVPALNTLTSTCAGQCGPSTGGPGSCVVLGKEDSPSKCSNSVVGMCNSVGECTIACLPQPTTASIWAFRIGVTNRQDLDVARVQTIEGLSILPSISTLRIRPRDTVTTPTDKLNLTKASFDNSTNVTNIDIEGILVSNLHTISIYPRLTSLRLSNIGLADPMELDPMQMLQNIESLDLSFNKLTLLPTYLFSYKHLKSLNVANNSLADIHLSSANFAMLKSIAFTATSVVVTGPCKDATYQPISLTASMTFCVSGDSNATTPPMTTPMDPALAFTTHAPSSSAGQAPSSKSLFVLVGAVVCVVLGLVIYFALFYRTKSAKSKANMNDDDGRLVATDDNDDDAGGGRTSHTSRADSSLHVMDASPTDKAYHAVHTVRLPSDPNLLATPPRDGDSLSTRSTWTIMSFRSMFTEIVYPELTVTHAPILLAHPKFDMVLGKYKGKKVLVNRLAPAAHDKSFLFLSLLSTLRHPRLLSVVGVTWCDVDATTGGIQMDVVCEPMDGVLLETHLRAARHVDTWANGKLQHVLDVALGLVHLHDHGYVYDGLSTRTLLVDAAHGVKFHTVAVAHKVPFACSPTALHVAPEVRAGAATPSESTDMFAFGVVLALIDASGAPYDSMDDIAFSSACPSVIAQVARSCLDVDPRQRPSASFAYAMIRKEGSFIAAA</sequence>
<dbReference type="EMBL" id="CAADRA010001076">
    <property type="protein sequence ID" value="VFT81524.1"/>
    <property type="molecule type" value="Genomic_DNA"/>
</dbReference>
<dbReference type="InterPro" id="IPR001245">
    <property type="entry name" value="Ser-Thr/Tyr_kinase_cat_dom"/>
</dbReference>
<evidence type="ECO:0000256" key="3">
    <source>
        <dbReference type="SAM" id="SignalP"/>
    </source>
</evidence>
<dbReference type="InterPro" id="IPR051681">
    <property type="entry name" value="Ser/Thr_Kinases-Pseudokinases"/>
</dbReference>
<dbReference type="InterPro" id="IPR011009">
    <property type="entry name" value="Kinase-like_dom_sf"/>
</dbReference>
<keyword evidence="2" id="KW-1133">Transmembrane helix</keyword>
<dbReference type="Gene3D" id="3.80.10.10">
    <property type="entry name" value="Ribonuclease Inhibitor"/>
    <property type="match status" value="1"/>
</dbReference>
<organism evidence="6 7">
    <name type="scientific">Aphanomyces stellatus</name>
    <dbReference type="NCBI Taxonomy" id="120398"/>
    <lineage>
        <taxon>Eukaryota</taxon>
        <taxon>Sar</taxon>
        <taxon>Stramenopiles</taxon>
        <taxon>Oomycota</taxon>
        <taxon>Saprolegniomycetes</taxon>
        <taxon>Saprolegniales</taxon>
        <taxon>Verrucalvaceae</taxon>
        <taxon>Aphanomyces</taxon>
    </lineage>
</organism>
<dbReference type="Gene3D" id="1.10.510.10">
    <property type="entry name" value="Transferase(Phosphotransferase) domain 1"/>
    <property type="match status" value="1"/>
</dbReference>
<dbReference type="SMART" id="SM00219">
    <property type="entry name" value="TyrKc"/>
    <property type="match status" value="1"/>
</dbReference>
<evidence type="ECO:0000259" key="4">
    <source>
        <dbReference type="PROSITE" id="PS50011"/>
    </source>
</evidence>
<gene>
    <name evidence="6" type="primary">Aste57867_4413</name>
    <name evidence="5" type="ORF">As57867_004401</name>
    <name evidence="6" type="ORF">ASTE57867_4413</name>
</gene>
<dbReference type="OrthoDB" id="4062651at2759"/>
<dbReference type="Proteomes" id="UP000332933">
    <property type="component" value="Unassembled WGS sequence"/>
</dbReference>
<dbReference type="GO" id="GO:0004674">
    <property type="term" value="F:protein serine/threonine kinase activity"/>
    <property type="evidence" value="ECO:0007669"/>
    <property type="project" value="TreeGrafter"/>
</dbReference>
<dbReference type="PANTHER" id="PTHR44329:SF214">
    <property type="entry name" value="PROTEIN KINASE DOMAIN-CONTAINING PROTEIN"/>
    <property type="match status" value="1"/>
</dbReference>
<proteinExistence type="predicted"/>
<dbReference type="PROSITE" id="PS50011">
    <property type="entry name" value="PROTEIN_KINASE_DOM"/>
    <property type="match status" value="1"/>
</dbReference>
<feature type="chain" id="PRO_5033828613" evidence="3">
    <location>
        <begin position="18"/>
        <end position="689"/>
    </location>
</feature>
<feature type="signal peptide" evidence="3">
    <location>
        <begin position="1"/>
        <end position="17"/>
    </location>
</feature>